<keyword evidence="7" id="KW-0547">Nucleotide-binding</keyword>
<keyword evidence="12" id="KW-0829">Tyrosine-protein kinase</keyword>
<keyword evidence="14" id="KW-0175">Coiled coil</keyword>
<dbReference type="InterPro" id="IPR032807">
    <property type="entry name" value="GNVR"/>
</dbReference>
<dbReference type="InterPro" id="IPR003856">
    <property type="entry name" value="LPS_length_determ_N"/>
</dbReference>
<accession>A0ABW0S0Y3</accession>
<proteinExistence type="inferred from homology"/>
<evidence type="ECO:0000256" key="5">
    <source>
        <dbReference type="ARBA" id="ARBA00022679"/>
    </source>
</evidence>
<protein>
    <submittedName>
        <fullName evidence="19">GNVR domain-containing protein</fullName>
    </submittedName>
</protein>
<evidence type="ECO:0000313" key="19">
    <source>
        <dbReference type="EMBL" id="MFC5550696.1"/>
    </source>
</evidence>
<keyword evidence="20" id="KW-1185">Reference proteome</keyword>
<keyword evidence="9" id="KW-0067">ATP-binding</keyword>
<evidence type="ECO:0000256" key="15">
    <source>
        <dbReference type="SAM" id="Phobius"/>
    </source>
</evidence>
<feature type="domain" description="Tyrosine-protein kinase G-rich" evidence="18">
    <location>
        <begin position="406"/>
        <end position="486"/>
    </location>
</feature>
<evidence type="ECO:0000256" key="2">
    <source>
        <dbReference type="ARBA" id="ARBA00008883"/>
    </source>
</evidence>
<dbReference type="Pfam" id="PF02706">
    <property type="entry name" value="Wzz"/>
    <property type="match status" value="1"/>
</dbReference>
<evidence type="ECO:0000256" key="6">
    <source>
        <dbReference type="ARBA" id="ARBA00022692"/>
    </source>
</evidence>
<dbReference type="InterPro" id="IPR025669">
    <property type="entry name" value="AAA_dom"/>
</dbReference>
<evidence type="ECO:0000313" key="20">
    <source>
        <dbReference type="Proteomes" id="UP001596086"/>
    </source>
</evidence>
<dbReference type="InterPro" id="IPR027417">
    <property type="entry name" value="P-loop_NTPase"/>
</dbReference>
<dbReference type="EMBL" id="JBHSMZ010000015">
    <property type="protein sequence ID" value="MFC5550696.1"/>
    <property type="molecule type" value="Genomic_DNA"/>
</dbReference>
<dbReference type="Pfam" id="PF13614">
    <property type="entry name" value="AAA_31"/>
    <property type="match status" value="1"/>
</dbReference>
<evidence type="ECO:0000256" key="1">
    <source>
        <dbReference type="ARBA" id="ARBA00004429"/>
    </source>
</evidence>
<reference evidence="20" key="1">
    <citation type="journal article" date="2019" name="Int. J. Syst. Evol. Microbiol.">
        <title>The Global Catalogue of Microorganisms (GCM) 10K type strain sequencing project: providing services to taxonomists for standard genome sequencing and annotation.</title>
        <authorList>
            <consortium name="The Broad Institute Genomics Platform"/>
            <consortium name="The Broad Institute Genome Sequencing Center for Infectious Disease"/>
            <person name="Wu L."/>
            <person name="Ma J."/>
        </authorList>
    </citation>
    <scope>NUCLEOTIDE SEQUENCE [LARGE SCALE GENOMIC DNA]</scope>
    <source>
        <strain evidence="20">CGMCC 4.5798</strain>
    </source>
</reference>
<dbReference type="RefSeq" id="WP_379773668.1">
    <property type="nucleotide sequence ID" value="NZ_JBHSMZ010000015.1"/>
</dbReference>
<evidence type="ECO:0000256" key="10">
    <source>
        <dbReference type="ARBA" id="ARBA00022989"/>
    </source>
</evidence>
<evidence type="ECO:0000256" key="12">
    <source>
        <dbReference type="ARBA" id="ARBA00023137"/>
    </source>
</evidence>
<comment type="catalytic activity">
    <reaction evidence="13">
        <text>L-tyrosyl-[protein] + ATP = O-phospho-L-tyrosyl-[protein] + ADP + H(+)</text>
        <dbReference type="Rhea" id="RHEA:10596"/>
        <dbReference type="Rhea" id="RHEA-COMP:10136"/>
        <dbReference type="Rhea" id="RHEA-COMP:20101"/>
        <dbReference type="ChEBI" id="CHEBI:15378"/>
        <dbReference type="ChEBI" id="CHEBI:30616"/>
        <dbReference type="ChEBI" id="CHEBI:46858"/>
        <dbReference type="ChEBI" id="CHEBI:61978"/>
        <dbReference type="ChEBI" id="CHEBI:456216"/>
    </reaction>
</comment>
<dbReference type="PANTHER" id="PTHR32309:SF32">
    <property type="entry name" value="TYROSINE-PROTEIN KINASE ETK-RELATED"/>
    <property type="match status" value="1"/>
</dbReference>
<dbReference type="Pfam" id="PF13807">
    <property type="entry name" value="GNVR"/>
    <property type="match status" value="1"/>
</dbReference>
<organism evidence="19 20">
    <name type="scientific">Massilia aerilata</name>
    <dbReference type="NCBI Taxonomy" id="453817"/>
    <lineage>
        <taxon>Bacteria</taxon>
        <taxon>Pseudomonadati</taxon>
        <taxon>Pseudomonadota</taxon>
        <taxon>Betaproteobacteria</taxon>
        <taxon>Burkholderiales</taxon>
        <taxon>Oxalobacteraceae</taxon>
        <taxon>Telluria group</taxon>
        <taxon>Massilia</taxon>
    </lineage>
</organism>
<dbReference type="Pfam" id="PF23607">
    <property type="entry name" value="WZC_N"/>
    <property type="match status" value="1"/>
</dbReference>
<keyword evidence="6 15" id="KW-0812">Transmembrane</keyword>
<evidence type="ECO:0000259" key="16">
    <source>
        <dbReference type="Pfam" id="PF02706"/>
    </source>
</evidence>
<evidence type="ECO:0000256" key="4">
    <source>
        <dbReference type="ARBA" id="ARBA00022519"/>
    </source>
</evidence>
<evidence type="ECO:0000256" key="7">
    <source>
        <dbReference type="ARBA" id="ARBA00022741"/>
    </source>
</evidence>
<feature type="domain" description="Polysaccharide chain length determinant N-terminal" evidence="16">
    <location>
        <begin position="38"/>
        <end position="126"/>
    </location>
</feature>
<keyword evidence="11 15" id="KW-0472">Membrane</keyword>
<keyword evidence="10 15" id="KW-1133">Transmembrane helix</keyword>
<evidence type="ECO:0000256" key="8">
    <source>
        <dbReference type="ARBA" id="ARBA00022777"/>
    </source>
</evidence>
<feature type="domain" description="AAA" evidence="17">
    <location>
        <begin position="575"/>
        <end position="686"/>
    </location>
</feature>
<evidence type="ECO:0000256" key="13">
    <source>
        <dbReference type="ARBA" id="ARBA00053015"/>
    </source>
</evidence>
<sequence length="760" mass="82331">MTSNDSTLHARLRNQARMDEHAAGTAPEFALDGSGDELKTYFRVLLDSRWLIIAVALLVTLAGSLYAASRDAVYEANLVVRVEEPSPNATKNVLSDVASLFETKKTTMGEMEVLRSRKVILPAVRKLHLDIIAEPKRFPLPGLVQMLSRGGLPEPGLFGRGGYTWGDERIEVQTFSVPPALLNHRFVITAMDGRQYRVEDGVSGAWTGTVGRTMTVNSPLGAIDLAISRLDGRPGAQFFLVRIPEQTVVNAIQKALGVNEMGKQSGIIEVTLQGDDPVQVSAALNQIAQEYTRQNLAHDTEQAQKSLAILEQRLPLLKRELQASESAYNAFRHQKGTVNLGEEAKLKLQQSAAAAAKRFELLQKRGELQTHLSDQHPAMLALNEQLSAVERELDTSGGAIRALPGLEQQELNLTRDIKVNTDLYAQLSNTAQQLRILAASKLSNVQLIDAAAVPDVPVKPNRPMIVGIASLLGLLLGTAAAFVRRAWRDGVDSAQRIEHSLHAKVVLADIPHSSQQKRLSRQAGLRSDALPLLASVAPGDPAIEALRSFRAALQFAMPHLRNNIVMITGPTAHLGKSFVAANAAAVVAASGKKVLLVDMDLRNGHLHRYFGESHNEGLFEAIAAGDEPGRGIRRQVLENLDFIPTGTGAAGRHEFLMQRDLDLWLRSVSVHYDLVLIDAPPVLAVADPAIIGAHAGAVFLVARAGVSTEEEIAASVSRLNQAGISPEGIIFNDSKLRRQIPDYSYSVAPARIGWTGRTSG</sequence>
<dbReference type="InterPro" id="IPR050445">
    <property type="entry name" value="Bact_polysacc_biosynth/exp"/>
</dbReference>
<comment type="similarity">
    <text evidence="2">Belongs to the etk/wzc family.</text>
</comment>
<evidence type="ECO:0000256" key="9">
    <source>
        <dbReference type="ARBA" id="ARBA00022840"/>
    </source>
</evidence>
<dbReference type="Gene3D" id="3.40.50.300">
    <property type="entry name" value="P-loop containing nucleotide triphosphate hydrolases"/>
    <property type="match status" value="1"/>
</dbReference>
<keyword evidence="3" id="KW-1003">Cell membrane</keyword>
<dbReference type="InterPro" id="IPR005702">
    <property type="entry name" value="Wzc-like_C"/>
</dbReference>
<feature type="coiled-coil region" evidence="14">
    <location>
        <begin position="293"/>
        <end position="327"/>
    </location>
</feature>
<evidence type="ECO:0000256" key="11">
    <source>
        <dbReference type="ARBA" id="ARBA00023136"/>
    </source>
</evidence>
<keyword evidence="8" id="KW-0418">Kinase</keyword>
<name>A0ABW0S0Y3_9BURK</name>
<keyword evidence="4" id="KW-0997">Cell inner membrane</keyword>
<feature type="transmembrane region" description="Helical" evidence="15">
    <location>
        <begin position="50"/>
        <end position="68"/>
    </location>
</feature>
<dbReference type="Proteomes" id="UP001596086">
    <property type="component" value="Unassembled WGS sequence"/>
</dbReference>
<comment type="caution">
    <text evidence="19">The sequence shown here is derived from an EMBL/GenBank/DDBJ whole genome shotgun (WGS) entry which is preliminary data.</text>
</comment>
<evidence type="ECO:0000259" key="17">
    <source>
        <dbReference type="Pfam" id="PF13614"/>
    </source>
</evidence>
<gene>
    <name evidence="19" type="ORF">ACFPO9_19435</name>
</gene>
<dbReference type="PANTHER" id="PTHR32309">
    <property type="entry name" value="TYROSINE-PROTEIN KINASE"/>
    <property type="match status" value="1"/>
</dbReference>
<keyword evidence="5" id="KW-0808">Transferase</keyword>
<dbReference type="CDD" id="cd05387">
    <property type="entry name" value="BY-kinase"/>
    <property type="match status" value="1"/>
</dbReference>
<comment type="subcellular location">
    <subcellularLocation>
        <location evidence="1">Cell inner membrane</location>
        <topology evidence="1">Multi-pass membrane protein</topology>
    </subcellularLocation>
</comment>
<evidence type="ECO:0000256" key="14">
    <source>
        <dbReference type="SAM" id="Coils"/>
    </source>
</evidence>
<evidence type="ECO:0000256" key="3">
    <source>
        <dbReference type="ARBA" id="ARBA00022475"/>
    </source>
</evidence>
<dbReference type="SUPFAM" id="SSF52540">
    <property type="entry name" value="P-loop containing nucleoside triphosphate hydrolases"/>
    <property type="match status" value="1"/>
</dbReference>
<evidence type="ECO:0000259" key="18">
    <source>
        <dbReference type="Pfam" id="PF13807"/>
    </source>
</evidence>